<accession>A0ACC0J3Y7</accession>
<organism evidence="1 2">
    <name type="scientific">Camellia lanceoleosa</name>
    <dbReference type="NCBI Taxonomy" id="1840588"/>
    <lineage>
        <taxon>Eukaryota</taxon>
        <taxon>Viridiplantae</taxon>
        <taxon>Streptophyta</taxon>
        <taxon>Embryophyta</taxon>
        <taxon>Tracheophyta</taxon>
        <taxon>Spermatophyta</taxon>
        <taxon>Magnoliopsida</taxon>
        <taxon>eudicotyledons</taxon>
        <taxon>Gunneridae</taxon>
        <taxon>Pentapetalae</taxon>
        <taxon>asterids</taxon>
        <taxon>Ericales</taxon>
        <taxon>Theaceae</taxon>
        <taxon>Camellia</taxon>
    </lineage>
</organism>
<proteinExistence type="predicted"/>
<dbReference type="EMBL" id="CM045758">
    <property type="protein sequence ID" value="KAI8032927.1"/>
    <property type="molecule type" value="Genomic_DNA"/>
</dbReference>
<sequence length="83" mass="9515">MNKIFKKELALAFLLLTAALRSLLSAQGVHFYFLLFQGVSFLLVGLDLIGEQLWDSCNCQGPRKFVVLHLRFDKVWPDSFINI</sequence>
<keyword evidence="2" id="KW-1185">Reference proteome</keyword>
<comment type="caution">
    <text evidence="1">The sequence shown here is derived from an EMBL/GenBank/DDBJ whole genome shotgun (WGS) entry which is preliminary data.</text>
</comment>
<evidence type="ECO:0000313" key="1">
    <source>
        <dbReference type="EMBL" id="KAI8032927.1"/>
    </source>
</evidence>
<evidence type="ECO:0000313" key="2">
    <source>
        <dbReference type="Proteomes" id="UP001060215"/>
    </source>
</evidence>
<name>A0ACC0J3Y7_9ERIC</name>
<gene>
    <name evidence="1" type="ORF">LOK49_LG01G02687</name>
</gene>
<dbReference type="Proteomes" id="UP001060215">
    <property type="component" value="Chromosome 1"/>
</dbReference>
<reference evidence="1 2" key="1">
    <citation type="journal article" date="2022" name="Plant J.">
        <title>Chromosome-level genome of Camellia lanceoleosa provides a valuable resource for understanding genome evolution and self-incompatibility.</title>
        <authorList>
            <person name="Gong W."/>
            <person name="Xiao S."/>
            <person name="Wang L."/>
            <person name="Liao Z."/>
            <person name="Chang Y."/>
            <person name="Mo W."/>
            <person name="Hu G."/>
            <person name="Li W."/>
            <person name="Zhao G."/>
            <person name="Zhu H."/>
            <person name="Hu X."/>
            <person name="Ji K."/>
            <person name="Xiang X."/>
            <person name="Song Q."/>
            <person name="Yuan D."/>
            <person name="Jin S."/>
            <person name="Zhang L."/>
        </authorList>
    </citation>
    <scope>NUCLEOTIDE SEQUENCE [LARGE SCALE GENOMIC DNA]</scope>
    <source>
        <strain evidence="1">SQ_2022a</strain>
    </source>
</reference>
<protein>
    <submittedName>
        <fullName evidence="1">Xyloglucan glycosyltransferase 7</fullName>
    </submittedName>
</protein>